<dbReference type="InterPro" id="IPR000504">
    <property type="entry name" value="RRM_dom"/>
</dbReference>
<feature type="region of interest" description="Disordered" evidence="2">
    <location>
        <begin position="398"/>
        <end position="469"/>
    </location>
</feature>
<dbReference type="CDD" id="cd21546">
    <property type="entry name" value="SPOC_FPA-like"/>
    <property type="match status" value="1"/>
</dbReference>
<dbReference type="SMART" id="SM00360">
    <property type="entry name" value="RRM"/>
    <property type="match status" value="2"/>
</dbReference>
<dbReference type="IntAct" id="A0A1D6NAQ4">
    <property type="interactions" value="1"/>
</dbReference>
<reference evidence="4 6" key="1">
    <citation type="submission" date="2015-12" db="EMBL/GenBank/DDBJ databases">
        <title>Update maize B73 reference genome by single molecule sequencing technologies.</title>
        <authorList>
            <consortium name="Maize Genome Sequencing Project"/>
            <person name="Ware D."/>
        </authorList>
    </citation>
    <scope>NUCLEOTIDE SEQUENCE [LARGE SCALE GENOMIC DNA]</scope>
    <source>
        <strain evidence="6">cv. B73</strain>
        <tissue evidence="4">Seedling</tissue>
    </source>
</reference>
<dbReference type="InterPro" id="IPR052586">
    <property type="entry name" value="ASCC2"/>
</dbReference>
<keyword evidence="1" id="KW-0694">RNA-binding</keyword>
<dbReference type="PANTHER" id="PTHR21494:SF2">
    <property type="entry name" value="NUCLEIC ACID BINDING PROTEIN"/>
    <property type="match status" value="1"/>
</dbReference>
<dbReference type="PROSITE" id="PS50102">
    <property type="entry name" value="RRM"/>
    <property type="match status" value="2"/>
</dbReference>
<evidence type="ECO:0000256" key="1">
    <source>
        <dbReference type="PROSITE-ProRule" id="PRU00176"/>
    </source>
</evidence>
<feature type="compositionally biased region" description="Pro residues" evidence="2">
    <location>
        <begin position="30"/>
        <end position="41"/>
    </location>
</feature>
<evidence type="ECO:0007829" key="7">
    <source>
        <dbReference type="PeptideAtlas" id="A0A1D6NAQ4"/>
    </source>
</evidence>
<feature type="compositionally biased region" description="Polar residues" evidence="2">
    <location>
        <begin position="445"/>
        <end position="457"/>
    </location>
</feature>
<dbReference type="RefSeq" id="XP_020406056.1">
    <property type="nucleotide sequence ID" value="XM_020550467.3"/>
</dbReference>
<dbReference type="Gramene" id="Zm00001eb152180_T003">
    <property type="protein sequence ID" value="Zm00001eb152180_P003"/>
    <property type="gene ID" value="Zm00001eb152180"/>
</dbReference>
<evidence type="ECO:0000259" key="3">
    <source>
        <dbReference type="PROSITE" id="PS50102"/>
    </source>
</evidence>
<feature type="region of interest" description="Disordered" evidence="2">
    <location>
        <begin position="1"/>
        <end position="67"/>
    </location>
</feature>
<dbReference type="CDD" id="cd00590">
    <property type="entry name" value="RRM_SF"/>
    <property type="match status" value="2"/>
</dbReference>
<dbReference type="PANTHER" id="PTHR21494">
    <property type="entry name" value="ACTIVATING SIGNAL COINTEGRATOR 1 COMPLEX SUBUNIT 2 ASC-1 COMPLEX SUBUNIT P100"/>
    <property type="match status" value="1"/>
</dbReference>
<proteinExistence type="evidence at protein level"/>
<feature type="compositionally biased region" description="Basic and acidic residues" evidence="2">
    <location>
        <begin position="401"/>
        <end position="429"/>
    </location>
</feature>
<evidence type="ECO:0000256" key="2">
    <source>
        <dbReference type="SAM" id="MobiDB-lite"/>
    </source>
</evidence>
<feature type="compositionally biased region" description="Polar residues" evidence="2">
    <location>
        <begin position="985"/>
        <end position="998"/>
    </location>
</feature>
<organism evidence="4">
    <name type="scientific">Zea mays</name>
    <name type="common">Maize</name>
    <dbReference type="NCBI Taxonomy" id="4577"/>
    <lineage>
        <taxon>Eukaryota</taxon>
        <taxon>Viridiplantae</taxon>
        <taxon>Streptophyta</taxon>
        <taxon>Embryophyta</taxon>
        <taxon>Tracheophyta</taxon>
        <taxon>Spermatophyta</taxon>
        <taxon>Magnoliopsida</taxon>
        <taxon>Liliopsida</taxon>
        <taxon>Poales</taxon>
        <taxon>Poaceae</taxon>
        <taxon>PACMAD clade</taxon>
        <taxon>Panicoideae</taxon>
        <taxon>Andropogonodae</taxon>
        <taxon>Andropogoneae</taxon>
        <taxon>Tripsacinae</taxon>
        <taxon>Zea</taxon>
    </lineage>
</organism>
<dbReference type="EMBL" id="CM007649">
    <property type="protein sequence ID" value="ONM37626.1"/>
    <property type="molecule type" value="Genomic_DNA"/>
</dbReference>
<dbReference type="Pfam" id="PF00076">
    <property type="entry name" value="RRM_1"/>
    <property type="match status" value="1"/>
</dbReference>
<dbReference type="EMBL" id="CM007649">
    <property type="protein sequence ID" value="ONM37620.1"/>
    <property type="molecule type" value="Genomic_DNA"/>
</dbReference>
<sequence length="1144" mass="125590">MASPPADPHPKKRRVADAQDPSSSSNPAPTRRPSPAPPPPETLGAVASSTSSPPPTETASLPPEGVRLQKLRNQEELRNVFQRYSRIRKYIQEHKDGGLTPELEQDYLYLISASRGCESVQCFLSLPIPRFASRCPTALEAATKVTINMYNCNMATVKRGEDLKSVPYKTAKACIIGLTYICSAASSEELKSSVMKGICSVVYRTVLSFFISTLEGKDIYRMDYTKRAMLQDPVTLLDTLKLELDNAKQPTIDNLSELGAICLLCTFLLFPENILEACFKLLDSAECDDVKGEGLYLLNQLTCHLTCNAANDAMGDKIDEQCPVMEGNLSDTNKFVDSNPVVSENAMEPNECYITMAISRHPFLRRWILSRYKKLCDSCKPAVVSEVSSCLKVLGSLSEPSDDKSHTGNESSVLEKLDNNVRENMRPDELISSSEQGALAKTESVDNYGNKFSQNKNVDMVRSDNQKSDELTDAKLDDFKGGTVVSDAQHQGSRSDLLMPKSVYDSAGGSTSLTSPGQHFGRAKHLFSEPFDIYGTYVARDVISVSKELWVGSLGNRATEALVRSKFEEFGPLVNFLFYPSRKFSLVEYRNILHAVHACGYMQGSSIWGGFLQVKYLDRLIGSKGVIRGIAIGESRHVYVAKVKNKKDKDEVFDDLKMAGLKWPSGITDIPGENALLLEFETAVDAATAKFYIRHQARPNVCSRDMNLPGHQLLVQNIDHSVPDIDLINAFSQFGEVIRWQINRADSNCFIVYRSQDAAARAKSHLHGARFGLKSISIESRTYSAGSVHDKTVSPVAPLLGQSVPDNSVRHEIRNPIVPGYHAGYAAPGDRPIYGPPPPNTSRAPQGNFPCPPVSTHHGSVMPPPPIQTSFVRPMYPGPGSPWENTTPNPPPFSHVSPRMMPGSNFRVNPASLPFVPSCVTPVSQLPGGSAQHSEKMPPSLPLPTVAPPPFTPLDMPPTHPPPLPISQPPSVPPPPNSPPPQPFADSSDSQKPSSHPQWQGPLLKSGLHYCRIYASRIELDACRYENTVSEPAEWPSALDVTKRTAFQHVKTTFNNTPPNKREVCRLVPCSNGDQRGFRDFISYLVQKECAGVIRIPAVKAMWTRILFILPPTSDACGMVGIPPLPADTMIVVTLPKETTVEAS</sequence>
<dbReference type="SMR" id="A0A1D6NAQ4"/>
<evidence type="ECO:0000313" key="5">
    <source>
        <dbReference type="EnsemblPlants" id="Zm00001eb152180_P003"/>
    </source>
</evidence>
<keyword evidence="6" id="KW-1185">Reference proteome</keyword>
<dbReference type="InterPro" id="IPR035979">
    <property type="entry name" value="RBD_domain_sf"/>
</dbReference>
<gene>
    <name evidence="5" type="primary">LOC103651171</name>
    <name evidence="4" type="ORF">ZEAMMB73_Zm00001d043347</name>
</gene>
<dbReference type="GO" id="GO:0043130">
    <property type="term" value="F:ubiquitin binding"/>
    <property type="evidence" value="ECO:0000318"/>
    <property type="project" value="GO_Central"/>
</dbReference>
<dbReference type="AlphaFoldDB" id="A0A1D6NAQ4"/>
<feature type="compositionally biased region" description="Pro residues" evidence="2">
    <location>
        <begin position="939"/>
        <end position="983"/>
    </location>
</feature>
<keyword evidence="7" id="KW-1267">Proteomics identification</keyword>
<reference evidence="5" key="2">
    <citation type="submission" date="2019-07" db="EMBL/GenBank/DDBJ databases">
        <authorList>
            <person name="Seetharam A."/>
            <person name="Woodhouse M."/>
            <person name="Cannon E."/>
        </authorList>
    </citation>
    <scope>NUCLEOTIDE SEQUENCE [LARGE SCALE GENOMIC DNA]</scope>
    <source>
        <strain evidence="5">cv. B73</strain>
    </source>
</reference>
<dbReference type="InterPro" id="IPR012921">
    <property type="entry name" value="SPOC_C"/>
</dbReference>
<dbReference type="GeneID" id="103651171"/>
<dbReference type="FunFam" id="3.30.70.330:FF:000777">
    <property type="entry name" value="Os01g0765300 protein"/>
    <property type="match status" value="1"/>
</dbReference>
<reference evidence="5" key="3">
    <citation type="submission" date="2021-05" db="UniProtKB">
        <authorList>
            <consortium name="EnsemblPlants"/>
        </authorList>
    </citation>
    <scope>IDENTIFICATION</scope>
    <source>
        <strain evidence="5">cv. B73</strain>
    </source>
</reference>
<dbReference type="Proteomes" id="UP000007305">
    <property type="component" value="Chromosome 3"/>
</dbReference>
<dbReference type="OrthoDB" id="5577209at2759"/>
<dbReference type="Gene3D" id="3.30.70.330">
    <property type="match status" value="2"/>
</dbReference>
<feature type="domain" description="RRM" evidence="3">
    <location>
        <begin position="711"/>
        <end position="783"/>
    </location>
</feature>
<name>A0A1D6NAQ4_MAIZE</name>
<dbReference type="SUPFAM" id="SSF100939">
    <property type="entry name" value="SPOC domain-like"/>
    <property type="match status" value="1"/>
</dbReference>
<dbReference type="Pfam" id="PF07744">
    <property type="entry name" value="SPOC"/>
    <property type="match status" value="1"/>
</dbReference>
<dbReference type="SUPFAM" id="SSF54928">
    <property type="entry name" value="RNA-binding domain, RBD"/>
    <property type="match status" value="1"/>
</dbReference>
<dbReference type="STRING" id="4577.A0A1D6NAQ4"/>
<feature type="compositionally biased region" description="Low complexity" evidence="2">
    <location>
        <begin position="47"/>
        <end position="64"/>
    </location>
</feature>
<dbReference type="ExpressionAtlas" id="A0A1D6NAQ4">
    <property type="expression patterns" value="baseline and differential"/>
</dbReference>
<dbReference type="GO" id="GO:0003723">
    <property type="term" value="F:RNA binding"/>
    <property type="evidence" value="ECO:0007669"/>
    <property type="project" value="UniProtKB-UniRule"/>
</dbReference>
<protein>
    <submittedName>
        <fullName evidence="4">Nucleic acid binding</fullName>
    </submittedName>
</protein>
<feature type="compositionally biased region" description="Basic and acidic residues" evidence="2">
    <location>
        <begin position="459"/>
        <end position="469"/>
    </location>
</feature>
<feature type="domain" description="RRM" evidence="3">
    <location>
        <begin position="547"/>
        <end position="619"/>
    </location>
</feature>
<feature type="region of interest" description="Disordered" evidence="2">
    <location>
        <begin position="925"/>
        <end position="1001"/>
    </location>
</feature>
<evidence type="ECO:0000313" key="4">
    <source>
        <dbReference type="EMBL" id="ONM37626.1"/>
    </source>
</evidence>
<accession>A0A1D6NAQ4</accession>
<dbReference type="InterPro" id="IPR016194">
    <property type="entry name" value="SPOC-like_C_dom_sf"/>
</dbReference>
<dbReference type="InterPro" id="IPR012677">
    <property type="entry name" value="Nucleotide-bd_a/b_plait_sf"/>
</dbReference>
<dbReference type="EMBL" id="CM007649">
    <property type="protein sequence ID" value="ONM37630.1"/>
    <property type="molecule type" value="Genomic_DNA"/>
</dbReference>
<evidence type="ECO:0000313" key="6">
    <source>
        <dbReference type="Proteomes" id="UP000007305"/>
    </source>
</evidence>
<dbReference type="EnsemblPlants" id="Zm00001eb152180_T003">
    <property type="protein sequence ID" value="Zm00001eb152180_P003"/>
    <property type="gene ID" value="Zm00001eb152180"/>
</dbReference>
<dbReference type="RefSeq" id="XP_035822297.1">
    <property type="nucleotide sequence ID" value="XM_035966404.1"/>
</dbReference>